<feature type="compositionally biased region" description="Polar residues" evidence="12">
    <location>
        <begin position="554"/>
        <end position="565"/>
    </location>
</feature>
<comment type="caution">
    <text evidence="14">The sequence shown here is derived from an EMBL/GenBank/DDBJ whole genome shotgun (WGS) entry which is preliminary data.</text>
</comment>
<keyword evidence="15" id="KW-1185">Reference proteome</keyword>
<keyword evidence="4 11" id="KW-1133">Transmembrane helix</keyword>
<dbReference type="PANTHER" id="PTHR22883:SF23">
    <property type="entry name" value="PALMITOYLTRANSFERASE ZDHHC6"/>
    <property type="match status" value="1"/>
</dbReference>
<evidence type="ECO:0000256" key="5">
    <source>
        <dbReference type="ARBA" id="ARBA00023136"/>
    </source>
</evidence>
<name>A0A5M9JHQ9_MONFR</name>
<evidence type="ECO:0000256" key="9">
    <source>
        <dbReference type="ARBA" id="ARBA00038298"/>
    </source>
</evidence>
<gene>
    <name evidence="14" type="ORF">EYC84_008331</name>
</gene>
<comment type="similarity">
    <text evidence="9">Belongs to the DHHC palmitoyltransferase family. PFA5 subfamily.</text>
</comment>
<organism evidence="14 15">
    <name type="scientific">Monilinia fructicola</name>
    <name type="common">Brown rot fungus</name>
    <name type="synonym">Ciboria fructicola</name>
    <dbReference type="NCBI Taxonomy" id="38448"/>
    <lineage>
        <taxon>Eukaryota</taxon>
        <taxon>Fungi</taxon>
        <taxon>Dikarya</taxon>
        <taxon>Ascomycota</taxon>
        <taxon>Pezizomycotina</taxon>
        <taxon>Leotiomycetes</taxon>
        <taxon>Helotiales</taxon>
        <taxon>Sclerotiniaceae</taxon>
        <taxon>Monilinia</taxon>
    </lineage>
</organism>
<keyword evidence="6" id="KW-0564">Palmitate</keyword>
<dbReference type="GO" id="GO:0006612">
    <property type="term" value="P:protein targeting to membrane"/>
    <property type="evidence" value="ECO:0007669"/>
    <property type="project" value="TreeGrafter"/>
</dbReference>
<evidence type="ECO:0000259" key="13">
    <source>
        <dbReference type="Pfam" id="PF01529"/>
    </source>
</evidence>
<dbReference type="PANTHER" id="PTHR22883">
    <property type="entry name" value="ZINC FINGER DHHC DOMAIN CONTAINING PROTEIN"/>
    <property type="match status" value="1"/>
</dbReference>
<dbReference type="Pfam" id="PF01529">
    <property type="entry name" value="DHHC"/>
    <property type="match status" value="1"/>
</dbReference>
<keyword evidence="3 11" id="KW-0812">Transmembrane</keyword>
<dbReference type="VEuPathDB" id="FungiDB:MFRU_010g00470"/>
<dbReference type="InterPro" id="IPR039859">
    <property type="entry name" value="PFA4/ZDH16/20/ERF2-like"/>
</dbReference>
<evidence type="ECO:0000256" key="11">
    <source>
        <dbReference type="RuleBase" id="RU079119"/>
    </source>
</evidence>
<feature type="transmembrane region" description="Helical" evidence="11">
    <location>
        <begin position="122"/>
        <end position="141"/>
    </location>
</feature>
<proteinExistence type="inferred from homology"/>
<reference evidence="14 15" key="1">
    <citation type="submission" date="2019-06" db="EMBL/GenBank/DDBJ databases">
        <title>Genome Sequence of the Brown Rot Fungal Pathogen Monilinia fructicola.</title>
        <authorList>
            <person name="De Miccolis Angelini R.M."/>
            <person name="Landi L."/>
            <person name="Abate D."/>
            <person name="Pollastro S."/>
            <person name="Romanazzi G."/>
            <person name="Faretra F."/>
        </authorList>
    </citation>
    <scope>NUCLEOTIDE SEQUENCE [LARGE SCALE GENOMIC DNA]</scope>
    <source>
        <strain evidence="14 15">Mfrc123</strain>
    </source>
</reference>
<dbReference type="GO" id="GO:0005783">
    <property type="term" value="C:endoplasmic reticulum"/>
    <property type="evidence" value="ECO:0007669"/>
    <property type="project" value="TreeGrafter"/>
</dbReference>
<comment type="subcellular location">
    <subcellularLocation>
        <location evidence="1">Membrane</location>
        <topology evidence="1">Multi-pass membrane protein</topology>
    </subcellularLocation>
</comment>
<keyword evidence="5 11" id="KW-0472">Membrane</keyword>
<feature type="transmembrane region" description="Helical" evidence="11">
    <location>
        <begin position="290"/>
        <end position="311"/>
    </location>
</feature>
<comment type="catalytic activity">
    <reaction evidence="10 11">
        <text>L-cysteinyl-[protein] + hexadecanoyl-CoA = S-hexadecanoyl-L-cysteinyl-[protein] + CoA</text>
        <dbReference type="Rhea" id="RHEA:36683"/>
        <dbReference type="Rhea" id="RHEA-COMP:10131"/>
        <dbReference type="Rhea" id="RHEA-COMP:11032"/>
        <dbReference type="ChEBI" id="CHEBI:29950"/>
        <dbReference type="ChEBI" id="CHEBI:57287"/>
        <dbReference type="ChEBI" id="CHEBI:57379"/>
        <dbReference type="ChEBI" id="CHEBI:74151"/>
        <dbReference type="EC" id="2.3.1.225"/>
    </reaction>
</comment>
<evidence type="ECO:0000256" key="7">
    <source>
        <dbReference type="ARBA" id="ARBA00023288"/>
    </source>
</evidence>
<evidence type="ECO:0000256" key="12">
    <source>
        <dbReference type="SAM" id="MobiDB-lite"/>
    </source>
</evidence>
<feature type="transmembrane region" description="Helical" evidence="11">
    <location>
        <begin position="254"/>
        <end position="278"/>
    </location>
</feature>
<evidence type="ECO:0000256" key="2">
    <source>
        <dbReference type="ARBA" id="ARBA00022679"/>
    </source>
</evidence>
<dbReference type="GO" id="GO:0019706">
    <property type="term" value="F:protein-cysteine S-palmitoyltransferase activity"/>
    <property type="evidence" value="ECO:0007669"/>
    <property type="project" value="UniProtKB-EC"/>
</dbReference>
<keyword evidence="7" id="KW-0449">Lipoprotein</keyword>
<dbReference type="GO" id="GO:0016020">
    <property type="term" value="C:membrane"/>
    <property type="evidence" value="ECO:0007669"/>
    <property type="project" value="UniProtKB-SubCell"/>
</dbReference>
<evidence type="ECO:0000256" key="8">
    <source>
        <dbReference type="ARBA" id="ARBA00023315"/>
    </source>
</evidence>
<keyword evidence="8 11" id="KW-0012">Acyltransferase</keyword>
<evidence type="ECO:0000313" key="15">
    <source>
        <dbReference type="Proteomes" id="UP000322873"/>
    </source>
</evidence>
<evidence type="ECO:0000313" key="14">
    <source>
        <dbReference type="EMBL" id="KAA8567883.1"/>
    </source>
</evidence>
<feature type="compositionally biased region" description="Basic and acidic residues" evidence="12">
    <location>
        <begin position="576"/>
        <end position="594"/>
    </location>
</feature>
<dbReference type="InterPro" id="IPR001594">
    <property type="entry name" value="Palmitoyltrfase_DHHC"/>
</dbReference>
<evidence type="ECO:0000256" key="1">
    <source>
        <dbReference type="ARBA" id="ARBA00004141"/>
    </source>
</evidence>
<protein>
    <recommendedName>
        <fullName evidence="11">Palmitoyltransferase</fullName>
        <ecNumber evidence="11">2.3.1.225</ecNumber>
    </recommendedName>
</protein>
<feature type="region of interest" description="Disordered" evidence="12">
    <location>
        <begin position="543"/>
        <end position="594"/>
    </location>
</feature>
<dbReference type="GO" id="GO:0005794">
    <property type="term" value="C:Golgi apparatus"/>
    <property type="evidence" value="ECO:0007669"/>
    <property type="project" value="TreeGrafter"/>
</dbReference>
<dbReference type="AlphaFoldDB" id="A0A5M9JHQ9"/>
<keyword evidence="2 11" id="KW-0808">Transferase</keyword>
<evidence type="ECO:0000256" key="6">
    <source>
        <dbReference type="ARBA" id="ARBA00023139"/>
    </source>
</evidence>
<dbReference type="EMBL" id="VICG01000010">
    <property type="protein sequence ID" value="KAA8567883.1"/>
    <property type="molecule type" value="Genomic_DNA"/>
</dbReference>
<accession>A0A5M9JHQ9</accession>
<dbReference type="Proteomes" id="UP000322873">
    <property type="component" value="Unassembled WGS sequence"/>
</dbReference>
<feature type="region of interest" description="Disordered" evidence="12">
    <location>
        <begin position="163"/>
        <end position="186"/>
    </location>
</feature>
<dbReference type="PROSITE" id="PS50216">
    <property type="entry name" value="DHHC"/>
    <property type="match status" value="1"/>
</dbReference>
<comment type="domain">
    <text evidence="11">The DHHC domain is required for palmitoyltransferase activity.</text>
</comment>
<dbReference type="EC" id="2.3.1.225" evidence="11"/>
<evidence type="ECO:0000256" key="3">
    <source>
        <dbReference type="ARBA" id="ARBA00022692"/>
    </source>
</evidence>
<feature type="domain" description="Palmitoyltransferase DHHC" evidence="13">
    <location>
        <begin position="208"/>
        <end position="329"/>
    </location>
</feature>
<evidence type="ECO:0000256" key="4">
    <source>
        <dbReference type="ARBA" id="ARBA00022989"/>
    </source>
</evidence>
<sequence>MMDKDKFLTGLEDGVYSDESITYNVTFRRQHEYTSSNTCDESLLQARTLLLLLAFVPATGYLDMLHSEVERNQRAANIWTARLMPSVLAGVVGYVTYAFVVVLCVDYLLVEHEDKRAALPILIIYFLLFIFMASSFFRVVYTTTFDPPYAPLGAGAARIQRRKKRRDDDIGGEEYTSGDFDASKDDPDSPGLELFYTKDVFGVEKDGKPRWCSECCIWKLDRQHHCSVVGRCIYKMDHYCPWVGGPIGETNFKFFIQFVGYTALFCVNVLVVMAIYICRQRDTQGESINRHFIAVLALAAFFGLFTGTMFLTSVRLAVNNLTQVEDINRTSKIHRLAVLKPSHQILAEIRVSAASTQTYSETYSEITYPLDIPIPPDGTRVNRPYAKTITHHRLSEPMSLQDARRMAGLKDVPVDAATVEPSDHNSHLSEHSQLTQVGIVGSSSSSFSPEPQPPIENLERLDRDQRAVRTFAILETISPGDNPWDLGSALLNWETVMGEHVIDWLFPVKRSPCCNHEHMESHFSIGPAVDRIRASVGFISPSQVRPEGRHKLNRSNQFKEAPTNQSRRRFSPNDEEMGRKTDETELRDLHTRNS</sequence>
<evidence type="ECO:0000256" key="10">
    <source>
        <dbReference type="ARBA" id="ARBA00048048"/>
    </source>
</evidence>
<feature type="transmembrane region" description="Helical" evidence="11">
    <location>
        <begin position="87"/>
        <end position="110"/>
    </location>
</feature>